<dbReference type="InterPro" id="IPR013320">
    <property type="entry name" value="ConA-like_dom_sf"/>
</dbReference>
<dbReference type="SMART" id="SM00449">
    <property type="entry name" value="SPRY"/>
    <property type="match status" value="1"/>
</dbReference>
<sequence length="530" mass="59892">MEHQKEALRRIISTLASKNEELHHFLESVDNTVAGLQEESCKVMSDLEEELEKLSSVLKERGAELGDIINKEKQRKEAELERQLLEGRNALLSCEELLEFANQTLSVTNEEEFFTAAKQIKERVTMAPAFRLTTRPMVSENMSQYTVDFSTERAGLQRLYFLPVPGSPEIDTSRCAVRDNAITVAWQPIGETAEDGGPIERYELEYRKTNCDNPLRVTGACWEKICDIRNTEVTISGLKFDTLFVVVRVRARNKAAAGEFSEPVAMETRAFNFGFDAATAHAELKVQGDTITWEPQGVKGHEARLRSKDNKTSSARGPVTPEQVKLTTPEQVRLTAPEQVRFNAPEQFPYRLFSPFSRGSTPSPHKAAESRVRRERFAGESYTVLGDQDMNKGCYYWELRPLDDWKSLSVGVAYRGNLGRFDQLGKSAGSWCLFASQWLQSSLAAKHNNRAKALDWQLPRRIGIYCDYDHGDLLFVDVDRLCLLHSFKTKFVQPLVPAFTVWCGSITIATGLQVPSFMGTFLETHRTPSQ</sequence>
<dbReference type="EMBL" id="HAEE01004277">
    <property type="protein sequence ID" value="SBR24297.1"/>
    <property type="molecule type" value="Transcribed_RNA"/>
</dbReference>
<feature type="region of interest" description="Disordered" evidence="3">
    <location>
        <begin position="298"/>
        <end position="327"/>
    </location>
</feature>
<feature type="coiled-coil region" evidence="2">
    <location>
        <begin position="44"/>
        <end position="95"/>
    </location>
</feature>
<dbReference type="PANTHER" id="PTHR24099">
    <property type="entry name" value="E3 UBIQUITIN-PROTEIN LIGASE TRIM36-RELATED"/>
    <property type="match status" value="1"/>
</dbReference>
<evidence type="ECO:0000259" key="6">
    <source>
        <dbReference type="PROSITE" id="PS51262"/>
    </source>
</evidence>
<dbReference type="InterPro" id="IPR036116">
    <property type="entry name" value="FN3_sf"/>
</dbReference>
<evidence type="ECO:0000256" key="2">
    <source>
        <dbReference type="SAM" id="Coils"/>
    </source>
</evidence>
<dbReference type="AlphaFoldDB" id="A0A1A8JWI8"/>
<dbReference type="CDD" id="cd00063">
    <property type="entry name" value="FN3"/>
    <property type="match status" value="1"/>
</dbReference>
<dbReference type="Pfam" id="PF00041">
    <property type="entry name" value="fn3"/>
    <property type="match status" value="1"/>
</dbReference>
<feature type="compositionally biased region" description="Basic and acidic residues" evidence="3">
    <location>
        <begin position="299"/>
        <end position="311"/>
    </location>
</feature>
<evidence type="ECO:0000259" key="5">
    <source>
        <dbReference type="PROSITE" id="PS50853"/>
    </source>
</evidence>
<reference evidence="7" key="1">
    <citation type="submission" date="2016-05" db="EMBL/GenBank/DDBJ databases">
        <authorList>
            <person name="Lavstsen T."/>
            <person name="Jespersen J.S."/>
        </authorList>
    </citation>
    <scope>NUCLEOTIDE SEQUENCE</scope>
    <source>
        <tissue evidence="7">Brain</tissue>
    </source>
</reference>
<dbReference type="InterPro" id="IPR001870">
    <property type="entry name" value="B30.2/SPRY"/>
</dbReference>
<dbReference type="Pfam" id="PF00622">
    <property type="entry name" value="SPRY"/>
    <property type="match status" value="1"/>
</dbReference>
<proteinExistence type="predicted"/>
<dbReference type="PROSITE" id="PS50188">
    <property type="entry name" value="B302_SPRY"/>
    <property type="match status" value="1"/>
</dbReference>
<dbReference type="SUPFAM" id="SSF49899">
    <property type="entry name" value="Concanavalin A-like lectins/glucanases"/>
    <property type="match status" value="1"/>
</dbReference>
<accession>A0A1A8JWI8</accession>
<protein>
    <submittedName>
        <fullName evidence="7">Fibronectin type III and SPRY domain containing 1-like</fullName>
    </submittedName>
</protein>
<feature type="domain" description="B30.2/SPRY" evidence="4">
    <location>
        <begin position="320"/>
        <end position="517"/>
    </location>
</feature>
<organism evidence="7">
    <name type="scientific">Nothobranchius kuhntae</name>
    <name type="common">Beira killifish</name>
    <dbReference type="NCBI Taxonomy" id="321403"/>
    <lineage>
        <taxon>Eukaryota</taxon>
        <taxon>Metazoa</taxon>
        <taxon>Chordata</taxon>
        <taxon>Craniata</taxon>
        <taxon>Vertebrata</taxon>
        <taxon>Euteleostomi</taxon>
        <taxon>Actinopterygii</taxon>
        <taxon>Neopterygii</taxon>
        <taxon>Teleostei</taxon>
        <taxon>Neoteleostei</taxon>
        <taxon>Acanthomorphata</taxon>
        <taxon>Ovalentaria</taxon>
        <taxon>Atherinomorphae</taxon>
        <taxon>Cyprinodontiformes</taxon>
        <taxon>Nothobranchiidae</taxon>
        <taxon>Nothobranchius</taxon>
    </lineage>
</organism>
<dbReference type="InterPro" id="IPR050617">
    <property type="entry name" value="E3_ligase_FN3/SPRY"/>
</dbReference>
<dbReference type="PANTHER" id="PTHR24099:SF8">
    <property type="entry name" value="FSD1-LIKE PROTEIN"/>
    <property type="match status" value="1"/>
</dbReference>
<dbReference type="InterPro" id="IPR003961">
    <property type="entry name" value="FN3_dom"/>
</dbReference>
<evidence type="ECO:0000256" key="3">
    <source>
        <dbReference type="SAM" id="MobiDB-lite"/>
    </source>
</evidence>
<dbReference type="PROSITE" id="PS50853">
    <property type="entry name" value="FN3"/>
    <property type="match status" value="1"/>
</dbReference>
<dbReference type="InterPro" id="IPR003649">
    <property type="entry name" value="Bbox_C"/>
</dbReference>
<name>A0A1A8JWI8_NOTKU</name>
<dbReference type="Gene3D" id="2.60.40.10">
    <property type="entry name" value="Immunoglobulins"/>
    <property type="match status" value="1"/>
</dbReference>
<evidence type="ECO:0000259" key="4">
    <source>
        <dbReference type="PROSITE" id="PS50188"/>
    </source>
</evidence>
<evidence type="ECO:0000256" key="1">
    <source>
        <dbReference type="ARBA" id="ARBA00023054"/>
    </source>
</evidence>
<reference evidence="7" key="2">
    <citation type="submission" date="2016-06" db="EMBL/GenBank/DDBJ databases">
        <title>The genome of a short-lived fish provides insights into sex chromosome evolution and the genetic control of aging.</title>
        <authorList>
            <person name="Reichwald K."/>
            <person name="Felder M."/>
            <person name="Petzold A."/>
            <person name="Koch P."/>
            <person name="Groth M."/>
            <person name="Platzer M."/>
        </authorList>
    </citation>
    <scope>NUCLEOTIDE SEQUENCE</scope>
    <source>
        <tissue evidence="7">Brain</tissue>
    </source>
</reference>
<feature type="domain" description="Fibronectin type-III" evidence="5">
    <location>
        <begin position="164"/>
        <end position="271"/>
    </location>
</feature>
<gene>
    <name evidence="7" type="primary">FSD1L</name>
</gene>
<evidence type="ECO:0000313" key="7">
    <source>
        <dbReference type="EMBL" id="SBR24297.1"/>
    </source>
</evidence>
<dbReference type="Gene3D" id="2.60.120.920">
    <property type="match status" value="1"/>
</dbReference>
<keyword evidence="1 2" id="KW-0175">Coiled coil</keyword>
<dbReference type="SUPFAM" id="SSF49265">
    <property type="entry name" value="Fibronectin type III"/>
    <property type="match status" value="1"/>
</dbReference>
<dbReference type="InterPro" id="IPR013783">
    <property type="entry name" value="Ig-like_fold"/>
</dbReference>
<dbReference type="InterPro" id="IPR017903">
    <property type="entry name" value="COS_domain"/>
</dbReference>
<dbReference type="InterPro" id="IPR003877">
    <property type="entry name" value="SPRY_dom"/>
</dbReference>
<dbReference type="SMART" id="SM00502">
    <property type="entry name" value="BBC"/>
    <property type="match status" value="1"/>
</dbReference>
<feature type="domain" description="COS" evidence="6">
    <location>
        <begin position="105"/>
        <end position="162"/>
    </location>
</feature>
<dbReference type="PROSITE" id="PS51262">
    <property type="entry name" value="COS"/>
    <property type="match status" value="1"/>
</dbReference>
<dbReference type="InterPro" id="IPR043136">
    <property type="entry name" value="B30.2/SPRY_sf"/>
</dbReference>